<organism evidence="1">
    <name type="scientific">Sulfurihydrogenibium azorense</name>
    <dbReference type="NCBI Taxonomy" id="309806"/>
    <lineage>
        <taxon>Bacteria</taxon>
        <taxon>Pseudomonadati</taxon>
        <taxon>Aquificota</taxon>
        <taxon>Aquificia</taxon>
        <taxon>Aquificales</taxon>
        <taxon>Hydrogenothermaceae</taxon>
        <taxon>Sulfurihydrogenibium</taxon>
    </lineage>
</organism>
<proteinExistence type="predicted"/>
<protein>
    <submittedName>
        <fullName evidence="1">Uncharacterized protein</fullName>
    </submittedName>
</protein>
<reference evidence="1" key="1">
    <citation type="journal article" date="2020" name="mSystems">
        <title>Genome- and Community-Level Interaction Insights into Carbon Utilization and Element Cycling Functions of Hydrothermarchaeota in Hydrothermal Sediment.</title>
        <authorList>
            <person name="Zhou Z."/>
            <person name="Liu Y."/>
            <person name="Xu W."/>
            <person name="Pan J."/>
            <person name="Luo Z.H."/>
            <person name="Li M."/>
        </authorList>
    </citation>
    <scope>NUCLEOTIDE SEQUENCE [LARGE SCALE GENOMIC DNA]</scope>
    <source>
        <strain evidence="1">SpSt-1257</strain>
    </source>
</reference>
<name>A0A832DQY0_9AQUI</name>
<dbReference type="Proteomes" id="UP000885621">
    <property type="component" value="Unassembled WGS sequence"/>
</dbReference>
<comment type="caution">
    <text evidence="1">The sequence shown here is derived from an EMBL/GenBank/DDBJ whole genome shotgun (WGS) entry which is preliminary data.</text>
</comment>
<sequence>MKKFILISILQVLFIFYQVKAEIKASYELVNGSEYEKGLYTVIDNFNIFYSYIDENKLKEETKDKDILLDLAKNIIDKIPKNQNLNQNKSNFEKNLETINKILEGVNIVLKSLPSQDVRDSYVIFPLYEKNAIKTDNKVFQLVVRCQIKNECENFTSMLDFFNSNPFKKIPIEFTDEEQPNKLIVNILYWKGEPKKWLFSQTYPFINSIVDVVIDNQYVGKYIVFGNAVKGFLLGKVNILNPLSMVFAKDMGFLLSNTNKFLIQKDKNE</sequence>
<evidence type="ECO:0000313" key="1">
    <source>
        <dbReference type="EMBL" id="HEV09140.1"/>
    </source>
</evidence>
<dbReference type="EMBL" id="DSFC01000111">
    <property type="protein sequence ID" value="HEV09140.1"/>
    <property type="molecule type" value="Genomic_DNA"/>
</dbReference>
<accession>A0A832DQY0</accession>
<dbReference type="AlphaFoldDB" id="A0A832DQY0"/>
<gene>
    <name evidence="1" type="ORF">ENO34_01920</name>
</gene>